<keyword evidence="6" id="KW-0961">Cell wall biogenesis/degradation</keyword>
<gene>
    <name evidence="11" type="ORF">D5400_20575</name>
</gene>
<dbReference type="InterPro" id="IPR018044">
    <property type="entry name" value="Peptidase_S11"/>
</dbReference>
<dbReference type="Pfam" id="PF00768">
    <property type="entry name" value="Peptidase_S11"/>
    <property type="match status" value="1"/>
</dbReference>
<evidence type="ECO:0000313" key="12">
    <source>
        <dbReference type="Proteomes" id="UP000268192"/>
    </source>
</evidence>
<evidence type="ECO:0000256" key="8">
    <source>
        <dbReference type="PIRSR" id="PIRSR618044-2"/>
    </source>
</evidence>
<dbReference type="InterPro" id="IPR036680">
    <property type="entry name" value="SPOR-like_sf"/>
</dbReference>
<dbReference type="GO" id="GO:0071555">
    <property type="term" value="P:cell wall organization"/>
    <property type="evidence" value="ECO:0007669"/>
    <property type="project" value="UniProtKB-KW"/>
</dbReference>
<protein>
    <submittedName>
        <fullName evidence="11">D-alanyl-D-alanine carboxypeptidase</fullName>
    </submittedName>
</protein>
<dbReference type="GO" id="GO:0042834">
    <property type="term" value="F:peptidoglycan binding"/>
    <property type="evidence" value="ECO:0007669"/>
    <property type="project" value="InterPro"/>
</dbReference>
<accession>A0A3S9B928</accession>
<evidence type="ECO:0000256" key="1">
    <source>
        <dbReference type="ARBA" id="ARBA00007164"/>
    </source>
</evidence>
<keyword evidence="2" id="KW-0732">Signal</keyword>
<dbReference type="RefSeq" id="WP_126012214.1">
    <property type="nucleotide sequence ID" value="NZ_CP032509.1"/>
</dbReference>
<sequence>MTNLYYFSSLLLRWSLVGFLFVFAVVLPGPTLANAKYAGIVVDARTGDVLYADRAQERRYPASLTKMMTLYLTFEALDAGQIAVTDQVPISRHAASEPPSKLGLRVGSVITVGQIMQALVTKSANDAATALGEFLGGSEDGFARLATAKAKSLGMSSTVFKNAHGLPDSRQVTTAHDMARLGLALKEHFPHHYSLFQTRSFRYGGQVFGSHNRLIGSVQGVDGIKTGFINASGFNLVSSVDHNGKRIVAVVMGGRTGASRDAHMRKLIAEYLPQASSSGSGLLIARTVTGGVARVATSLPIQGPIPSFRQATTTASANVEVAALDTSMSDVDTITTASTSGDQQHSDWVVQIGATPSESGALDLLRRAKGAAGVYLEAKTHFAVRHDQDGTSVYRARLGGFTGKTDAWETCGRLKSLGFACWATEQ</sequence>
<comment type="similarity">
    <text evidence="1 9">Belongs to the peptidase S11 family.</text>
</comment>
<dbReference type="GO" id="GO:0006508">
    <property type="term" value="P:proteolysis"/>
    <property type="evidence" value="ECO:0007669"/>
    <property type="project" value="InterPro"/>
</dbReference>
<evidence type="ECO:0000256" key="4">
    <source>
        <dbReference type="ARBA" id="ARBA00022960"/>
    </source>
</evidence>
<feature type="active site" evidence="7">
    <location>
        <position position="123"/>
    </location>
</feature>
<dbReference type="GO" id="GO:0008360">
    <property type="term" value="P:regulation of cell shape"/>
    <property type="evidence" value="ECO:0007669"/>
    <property type="project" value="UniProtKB-KW"/>
</dbReference>
<dbReference type="SUPFAM" id="SSF56601">
    <property type="entry name" value="beta-lactamase/transpeptidase-like"/>
    <property type="match status" value="1"/>
</dbReference>
<dbReference type="SUPFAM" id="SSF110997">
    <property type="entry name" value="Sporulation related repeat"/>
    <property type="match status" value="1"/>
</dbReference>
<keyword evidence="5" id="KW-0573">Peptidoglycan synthesis</keyword>
<keyword evidence="11" id="KW-0645">Protease</keyword>
<feature type="active site" description="Proton acceptor" evidence="7">
    <location>
        <position position="66"/>
    </location>
</feature>
<feature type="active site" description="Acyl-ester intermediate" evidence="7">
    <location>
        <position position="63"/>
    </location>
</feature>
<dbReference type="Gene3D" id="3.40.710.10">
    <property type="entry name" value="DD-peptidase/beta-lactamase superfamily"/>
    <property type="match status" value="1"/>
</dbReference>
<evidence type="ECO:0000256" key="7">
    <source>
        <dbReference type="PIRSR" id="PIRSR618044-1"/>
    </source>
</evidence>
<dbReference type="OrthoDB" id="5291989at2"/>
<keyword evidence="12" id="KW-1185">Reference proteome</keyword>
<evidence type="ECO:0000256" key="5">
    <source>
        <dbReference type="ARBA" id="ARBA00022984"/>
    </source>
</evidence>
<dbReference type="Gene3D" id="3.30.70.1070">
    <property type="entry name" value="Sporulation related repeat"/>
    <property type="match status" value="1"/>
</dbReference>
<keyword evidence="11" id="KW-0121">Carboxypeptidase</keyword>
<keyword evidence="4" id="KW-0133">Cell shape</keyword>
<dbReference type="EMBL" id="CP032509">
    <property type="protein sequence ID" value="AZN73364.1"/>
    <property type="molecule type" value="Genomic_DNA"/>
</dbReference>
<dbReference type="KEGG" id="abaw:D5400_20575"/>
<evidence type="ECO:0000256" key="3">
    <source>
        <dbReference type="ARBA" id="ARBA00022801"/>
    </source>
</evidence>
<evidence type="ECO:0000256" key="2">
    <source>
        <dbReference type="ARBA" id="ARBA00022729"/>
    </source>
</evidence>
<dbReference type="InterPro" id="IPR012338">
    <property type="entry name" value="Beta-lactam/transpept-like"/>
</dbReference>
<dbReference type="Proteomes" id="UP000268192">
    <property type="component" value="Chromosome"/>
</dbReference>
<evidence type="ECO:0000259" key="10">
    <source>
        <dbReference type="PROSITE" id="PS51724"/>
    </source>
</evidence>
<dbReference type="PANTHER" id="PTHR21581">
    <property type="entry name" value="D-ALANYL-D-ALANINE CARBOXYPEPTIDASE"/>
    <property type="match status" value="1"/>
</dbReference>
<dbReference type="PANTHER" id="PTHR21581:SF6">
    <property type="entry name" value="TRAFFICKING PROTEIN PARTICLE COMPLEX SUBUNIT 12"/>
    <property type="match status" value="1"/>
</dbReference>
<feature type="binding site" evidence="8">
    <location>
        <position position="225"/>
    </location>
    <ligand>
        <name>substrate</name>
    </ligand>
</feature>
<dbReference type="PROSITE" id="PS51724">
    <property type="entry name" value="SPOR"/>
    <property type="match status" value="1"/>
</dbReference>
<evidence type="ECO:0000256" key="9">
    <source>
        <dbReference type="RuleBase" id="RU004016"/>
    </source>
</evidence>
<dbReference type="Pfam" id="PF05036">
    <property type="entry name" value="SPOR"/>
    <property type="match status" value="1"/>
</dbReference>
<evidence type="ECO:0000313" key="11">
    <source>
        <dbReference type="EMBL" id="AZN73364.1"/>
    </source>
</evidence>
<dbReference type="InterPro" id="IPR001967">
    <property type="entry name" value="Peptidase_S11_N"/>
</dbReference>
<reference evidence="11 12" key="1">
    <citation type="submission" date="2018-09" db="EMBL/GenBank/DDBJ databases">
        <title>Marinorhizobium profundi gen. nov., sp. nov., isolated from a deep-sea sediment sample from the New Britain Trench and proposal of Marinorhizobiaceae fam. nov. in the order Rhizobiales of the class Alphaproteobacteria.</title>
        <authorList>
            <person name="Cao J."/>
        </authorList>
    </citation>
    <scope>NUCLEOTIDE SEQUENCE [LARGE SCALE GENOMIC DNA]</scope>
    <source>
        <strain evidence="11 12">WS11</strain>
    </source>
</reference>
<organism evidence="11 12">
    <name type="scientific">Georhizobium profundi</name>
    <dbReference type="NCBI Taxonomy" id="2341112"/>
    <lineage>
        <taxon>Bacteria</taxon>
        <taxon>Pseudomonadati</taxon>
        <taxon>Pseudomonadota</taxon>
        <taxon>Alphaproteobacteria</taxon>
        <taxon>Hyphomicrobiales</taxon>
        <taxon>Rhizobiaceae</taxon>
        <taxon>Georhizobium</taxon>
    </lineage>
</organism>
<name>A0A3S9B928_9HYPH</name>
<evidence type="ECO:0000256" key="6">
    <source>
        <dbReference type="ARBA" id="ARBA00023316"/>
    </source>
</evidence>
<proteinExistence type="inferred from homology"/>
<dbReference type="InterPro" id="IPR007730">
    <property type="entry name" value="SPOR-like_dom"/>
</dbReference>
<dbReference type="AlphaFoldDB" id="A0A3S9B928"/>
<dbReference type="GO" id="GO:0009002">
    <property type="term" value="F:serine-type D-Ala-D-Ala carboxypeptidase activity"/>
    <property type="evidence" value="ECO:0007669"/>
    <property type="project" value="InterPro"/>
</dbReference>
<keyword evidence="3" id="KW-0378">Hydrolase</keyword>
<dbReference type="GO" id="GO:0009252">
    <property type="term" value="P:peptidoglycan biosynthetic process"/>
    <property type="evidence" value="ECO:0007669"/>
    <property type="project" value="UniProtKB-KW"/>
</dbReference>
<dbReference type="PRINTS" id="PR00725">
    <property type="entry name" value="DADACBPTASE1"/>
</dbReference>
<feature type="domain" description="SPOR" evidence="10">
    <location>
        <begin position="342"/>
        <end position="426"/>
    </location>
</feature>